<dbReference type="WBParaSite" id="SMUV_0001015401-mRNA-1">
    <property type="protein sequence ID" value="SMUV_0001015401-mRNA-1"/>
    <property type="gene ID" value="SMUV_0001015401"/>
</dbReference>
<sequence length="88" mass="10002">MGGGKNEESNQKVLNEKSNAVTGIQKPGTALEAFELEKEVLSAVRGALASRKRRCLLEENYFSFFILTVLRKPSSRLLFYSERPFNYK</sequence>
<dbReference type="Proteomes" id="UP000046393">
    <property type="component" value="Unplaced"/>
</dbReference>
<evidence type="ECO:0000313" key="1">
    <source>
        <dbReference type="Proteomes" id="UP000046393"/>
    </source>
</evidence>
<accession>A0A0N5AYV2</accession>
<keyword evidence="1" id="KW-1185">Reference proteome</keyword>
<organism evidence="1 2">
    <name type="scientific">Syphacia muris</name>
    <dbReference type="NCBI Taxonomy" id="451379"/>
    <lineage>
        <taxon>Eukaryota</taxon>
        <taxon>Metazoa</taxon>
        <taxon>Ecdysozoa</taxon>
        <taxon>Nematoda</taxon>
        <taxon>Chromadorea</taxon>
        <taxon>Rhabditida</taxon>
        <taxon>Spirurina</taxon>
        <taxon>Oxyuridomorpha</taxon>
        <taxon>Oxyuroidea</taxon>
        <taxon>Oxyuridae</taxon>
        <taxon>Syphacia</taxon>
    </lineage>
</organism>
<proteinExistence type="predicted"/>
<reference evidence="2" key="1">
    <citation type="submission" date="2017-02" db="UniProtKB">
        <authorList>
            <consortium name="WormBaseParasite"/>
        </authorList>
    </citation>
    <scope>IDENTIFICATION</scope>
</reference>
<name>A0A0N5AYV2_9BILA</name>
<dbReference type="AlphaFoldDB" id="A0A0N5AYV2"/>
<evidence type="ECO:0000313" key="2">
    <source>
        <dbReference type="WBParaSite" id="SMUV_0001015401-mRNA-1"/>
    </source>
</evidence>
<protein>
    <submittedName>
        <fullName evidence="2">Uncharacterized protein</fullName>
    </submittedName>
</protein>